<gene>
    <name evidence="2" type="ORF">D6B99_07445</name>
</gene>
<dbReference type="GO" id="GO:0051920">
    <property type="term" value="F:peroxiredoxin activity"/>
    <property type="evidence" value="ECO:0007669"/>
    <property type="project" value="InterPro"/>
</dbReference>
<protein>
    <submittedName>
        <fullName evidence="2">Carboxymuconolactone decarboxylase family protein</fullName>
    </submittedName>
</protein>
<dbReference type="KEGG" id="ark:D6B99_07445"/>
<dbReference type="PANTHER" id="PTHR35446:SF3">
    <property type="entry name" value="CMD DOMAIN-CONTAINING PROTEIN"/>
    <property type="match status" value="1"/>
</dbReference>
<reference evidence="2 3" key="1">
    <citation type="submission" date="2018-09" db="EMBL/GenBank/DDBJ databases">
        <title>Arachidicoccus sp. nov., a bacterium isolated from soil.</title>
        <authorList>
            <person name="Weon H.-Y."/>
            <person name="Kwon S.-W."/>
            <person name="Lee S.A."/>
        </authorList>
    </citation>
    <scope>NUCLEOTIDE SEQUENCE [LARGE SCALE GENOMIC DNA]</scope>
    <source>
        <strain evidence="2 3">KIS59-12</strain>
    </source>
</reference>
<dbReference type="Pfam" id="PF02627">
    <property type="entry name" value="CMD"/>
    <property type="match status" value="1"/>
</dbReference>
<dbReference type="AlphaFoldDB" id="A0A386HP42"/>
<accession>A0A386HP42</accession>
<evidence type="ECO:0000313" key="2">
    <source>
        <dbReference type="EMBL" id="AYD47452.1"/>
    </source>
</evidence>
<evidence type="ECO:0000259" key="1">
    <source>
        <dbReference type="Pfam" id="PF02627"/>
    </source>
</evidence>
<sequence length="177" mass="19642">MIKFQVPTKEEVSEKNKELFTHLEKSLGTVPNLYAAMAYSDSALSKYMAFQNSPSSLHVKEKEAINLVVSQVNGCKYCLSAHTLIAKMNGFSNEEILNIRKGTASTSKLNALVVFAKAVTETKGRVTEEVLNMFFDAGYTKENMIDVIFQIGDKILSNYLHNLTNVPIDFPLAPALD</sequence>
<dbReference type="InterPro" id="IPR003779">
    <property type="entry name" value="CMD-like"/>
</dbReference>
<name>A0A386HP42_9BACT</name>
<dbReference type="InterPro" id="IPR029032">
    <property type="entry name" value="AhpD-like"/>
</dbReference>
<dbReference type="Gene3D" id="1.20.1290.10">
    <property type="entry name" value="AhpD-like"/>
    <property type="match status" value="1"/>
</dbReference>
<evidence type="ECO:0000313" key="3">
    <source>
        <dbReference type="Proteomes" id="UP000266118"/>
    </source>
</evidence>
<proteinExistence type="predicted"/>
<dbReference type="OrthoDB" id="9808310at2"/>
<feature type="domain" description="Carboxymuconolactone decarboxylase-like" evidence="1">
    <location>
        <begin position="48"/>
        <end position="120"/>
    </location>
</feature>
<dbReference type="SUPFAM" id="SSF69118">
    <property type="entry name" value="AhpD-like"/>
    <property type="match status" value="1"/>
</dbReference>
<dbReference type="NCBIfam" id="TIGR00778">
    <property type="entry name" value="ahpD_dom"/>
    <property type="match status" value="1"/>
</dbReference>
<dbReference type="EMBL" id="CP032489">
    <property type="protein sequence ID" value="AYD47452.1"/>
    <property type="molecule type" value="Genomic_DNA"/>
</dbReference>
<dbReference type="PANTHER" id="PTHR35446">
    <property type="entry name" value="SI:CH211-175M2.5"/>
    <property type="match status" value="1"/>
</dbReference>
<dbReference type="InterPro" id="IPR004675">
    <property type="entry name" value="AhpD_core"/>
</dbReference>
<organism evidence="2 3">
    <name type="scientific">Arachidicoccus soli</name>
    <dbReference type="NCBI Taxonomy" id="2341117"/>
    <lineage>
        <taxon>Bacteria</taxon>
        <taxon>Pseudomonadati</taxon>
        <taxon>Bacteroidota</taxon>
        <taxon>Chitinophagia</taxon>
        <taxon>Chitinophagales</taxon>
        <taxon>Chitinophagaceae</taxon>
        <taxon>Arachidicoccus</taxon>
    </lineage>
</organism>
<dbReference type="RefSeq" id="WP_119986590.1">
    <property type="nucleotide sequence ID" value="NZ_CP032489.1"/>
</dbReference>
<keyword evidence="3" id="KW-1185">Reference proteome</keyword>
<dbReference type="Proteomes" id="UP000266118">
    <property type="component" value="Chromosome"/>
</dbReference>